<dbReference type="Proteomes" id="UP000886520">
    <property type="component" value="Chromosome 3"/>
</dbReference>
<dbReference type="EMBL" id="JABFUD020000002">
    <property type="protein sequence ID" value="KAI5083367.1"/>
    <property type="molecule type" value="Genomic_DNA"/>
</dbReference>
<evidence type="ECO:0000313" key="1">
    <source>
        <dbReference type="EMBL" id="KAI5083367.1"/>
    </source>
</evidence>
<dbReference type="Gene3D" id="1.10.287.370">
    <property type="match status" value="1"/>
</dbReference>
<sequence length="104" mass="12103">MATASRSREETDAKVQKFEGFLEEKLKPDLVHVVAQRDKALEEQKVFSDLSKNIKHLEQQKLRKLKSLVNLGSEVYAQAEVLFPLFEHDELRMSHHIHSSFWGD</sequence>
<dbReference type="GO" id="GO:0045944">
    <property type="term" value="P:positive regulation of transcription by RNA polymerase II"/>
    <property type="evidence" value="ECO:0007669"/>
    <property type="project" value="TreeGrafter"/>
</dbReference>
<name>A0A9D4VDC4_ADICA</name>
<dbReference type="GO" id="GO:0016592">
    <property type="term" value="C:mediator complex"/>
    <property type="evidence" value="ECO:0007669"/>
    <property type="project" value="TreeGrafter"/>
</dbReference>
<dbReference type="GO" id="GO:0003712">
    <property type="term" value="F:transcription coregulator activity"/>
    <property type="evidence" value="ECO:0007669"/>
    <property type="project" value="TreeGrafter"/>
</dbReference>
<dbReference type="InterPro" id="IPR009053">
    <property type="entry name" value="Prefoldin"/>
</dbReference>
<reference evidence="1" key="1">
    <citation type="submission" date="2021-01" db="EMBL/GenBank/DDBJ databases">
        <title>Adiantum capillus-veneris genome.</title>
        <authorList>
            <person name="Fang Y."/>
            <person name="Liao Q."/>
        </authorList>
    </citation>
    <scope>NUCLEOTIDE SEQUENCE</scope>
    <source>
        <strain evidence="1">H3</strain>
        <tissue evidence="1">Leaf</tissue>
    </source>
</reference>
<gene>
    <name evidence="1" type="ORF">GOP47_0003110</name>
</gene>
<dbReference type="OrthoDB" id="433124at2759"/>
<accession>A0A9D4VDC4</accession>
<dbReference type="PANTHER" id="PTHR13345">
    <property type="entry name" value="MEDIATOR OF RNA POLYMERASE II TRANSCRIPTION SUBUNIT 10"/>
    <property type="match status" value="1"/>
</dbReference>
<dbReference type="GO" id="GO:0009409">
    <property type="term" value="P:response to cold"/>
    <property type="evidence" value="ECO:0007669"/>
    <property type="project" value="UniProtKB-ARBA"/>
</dbReference>
<comment type="caution">
    <text evidence="1">The sequence shown here is derived from an EMBL/GenBank/DDBJ whole genome shotgun (WGS) entry which is preliminary data.</text>
</comment>
<keyword evidence="2" id="KW-1185">Reference proteome</keyword>
<dbReference type="AlphaFoldDB" id="A0A9D4VDC4"/>
<evidence type="ECO:0000313" key="2">
    <source>
        <dbReference type="Proteomes" id="UP000886520"/>
    </source>
</evidence>
<organism evidence="1 2">
    <name type="scientific">Adiantum capillus-veneris</name>
    <name type="common">Maidenhair fern</name>
    <dbReference type="NCBI Taxonomy" id="13818"/>
    <lineage>
        <taxon>Eukaryota</taxon>
        <taxon>Viridiplantae</taxon>
        <taxon>Streptophyta</taxon>
        <taxon>Embryophyta</taxon>
        <taxon>Tracheophyta</taxon>
        <taxon>Polypodiopsida</taxon>
        <taxon>Polypodiidae</taxon>
        <taxon>Polypodiales</taxon>
        <taxon>Pteridineae</taxon>
        <taxon>Pteridaceae</taxon>
        <taxon>Vittarioideae</taxon>
        <taxon>Adiantum</taxon>
    </lineage>
</organism>
<protein>
    <submittedName>
        <fullName evidence="1">Uncharacterized protein</fullName>
    </submittedName>
</protein>
<proteinExistence type="predicted"/>
<dbReference type="PANTHER" id="PTHR13345:SF9">
    <property type="entry name" value="PROTEIN UXT"/>
    <property type="match status" value="1"/>
</dbReference>
<dbReference type="GO" id="GO:0006457">
    <property type="term" value="P:protein folding"/>
    <property type="evidence" value="ECO:0007669"/>
    <property type="project" value="UniProtKB-ARBA"/>
</dbReference>